<organism evidence="2 3">
    <name type="scientific">Cutaneotrichosporon oleaginosum</name>
    <dbReference type="NCBI Taxonomy" id="879819"/>
    <lineage>
        <taxon>Eukaryota</taxon>
        <taxon>Fungi</taxon>
        <taxon>Dikarya</taxon>
        <taxon>Basidiomycota</taxon>
        <taxon>Agaricomycotina</taxon>
        <taxon>Tremellomycetes</taxon>
        <taxon>Trichosporonales</taxon>
        <taxon>Trichosporonaceae</taxon>
        <taxon>Cutaneotrichosporon</taxon>
    </lineage>
</organism>
<gene>
    <name evidence="2" type="ORF">CC85DRAFT_322214</name>
</gene>
<sequence length="538" mass="59402">MTTTAGRNWICTRKINAHTSEPASGGCKGVPALRDGRGGWAEWSGVESRKGATGGAKDLSRLGEAQDWGLESGGARSESCYQQDRYTDETIVIVTIRPTTTTEHRLHVLTMWHPPSDNYASRSQDTPQFITVIDFKSTGWWSGIRCTDTFVLNHSLASAFPNGTGPDSYVDNQIEIERSGGAACWTREGIKWGDHLFCIGSRNTNTTQQHDVLYSYDSALFLPSPNVPMATSSASAPSRPVLSQKLQTMFDEAVCEDDGLLFPEYMSSFPRAEWTGSSLPGPFFEPTGEEDRKVVYAARKCSKKWSQALDTGELGDLSLGDFALAVFDKVDQFHLRADRSDTGLVYVTPEVWLETINLLIDYALSLCFYILEDAFPDSPLVDACDDPDTIVPFVYSAMALQWEWDFDSWGEDPPKADPYNTAFVDKYIPDPASLPPCPSTKANLLNPDAPPHIIWRRWDGEEVPWPKDVAIHFRGDPESYTEAQCNAKFHNACDPVSSCSPLHSSPSITSSVGETSASPSTDRPPPPANTPIKPRYEL</sequence>
<keyword evidence="3" id="KW-1185">Reference proteome</keyword>
<name>A0A0J0XGF1_9TREE</name>
<accession>A0A0J0XGF1</accession>
<dbReference type="GeneID" id="28986816"/>
<dbReference type="Proteomes" id="UP000053611">
    <property type="component" value="Unassembled WGS sequence"/>
</dbReference>
<dbReference type="RefSeq" id="XP_018276593.1">
    <property type="nucleotide sequence ID" value="XM_018426213.1"/>
</dbReference>
<feature type="region of interest" description="Disordered" evidence="1">
    <location>
        <begin position="500"/>
        <end position="538"/>
    </location>
</feature>
<evidence type="ECO:0000313" key="2">
    <source>
        <dbReference type="EMBL" id="KLT40102.1"/>
    </source>
</evidence>
<reference evidence="2 3" key="1">
    <citation type="submission" date="2015-03" db="EMBL/GenBank/DDBJ databases">
        <title>Genomics and transcriptomics of the oil-accumulating basidiomycete yeast T. oleaginosus allow insights into substrate utilization and the diverse evolutionary trajectories of mating systems in fungi.</title>
        <authorList>
            <consortium name="DOE Joint Genome Institute"/>
            <person name="Kourist R."/>
            <person name="Kracht O."/>
            <person name="Bracharz F."/>
            <person name="Lipzen A."/>
            <person name="Nolan M."/>
            <person name="Ohm R."/>
            <person name="Grigoriev I."/>
            <person name="Sun S."/>
            <person name="Heitman J."/>
            <person name="Bruck T."/>
            <person name="Nowrousian M."/>
        </authorList>
    </citation>
    <scope>NUCLEOTIDE SEQUENCE [LARGE SCALE GENOMIC DNA]</scope>
    <source>
        <strain evidence="2 3">IBC0246</strain>
    </source>
</reference>
<proteinExistence type="predicted"/>
<evidence type="ECO:0000313" key="3">
    <source>
        <dbReference type="Proteomes" id="UP000053611"/>
    </source>
</evidence>
<dbReference type="STRING" id="879819.A0A0J0XGF1"/>
<feature type="compositionally biased region" description="Polar residues" evidence="1">
    <location>
        <begin position="512"/>
        <end position="521"/>
    </location>
</feature>
<evidence type="ECO:0000256" key="1">
    <source>
        <dbReference type="SAM" id="MobiDB-lite"/>
    </source>
</evidence>
<dbReference type="EMBL" id="KQ087241">
    <property type="protein sequence ID" value="KLT40102.1"/>
    <property type="molecule type" value="Genomic_DNA"/>
</dbReference>
<dbReference type="AlphaFoldDB" id="A0A0J0XGF1"/>
<feature type="compositionally biased region" description="Low complexity" evidence="1">
    <location>
        <begin position="500"/>
        <end position="511"/>
    </location>
</feature>
<protein>
    <submittedName>
        <fullName evidence="2">Uncharacterized protein</fullName>
    </submittedName>
</protein>